<dbReference type="SUPFAM" id="SSF116726">
    <property type="entry name" value="TrkA C-terminal domain-like"/>
    <property type="match status" value="1"/>
</dbReference>
<feature type="transmembrane region" description="Helical" evidence="2">
    <location>
        <begin position="48"/>
        <end position="67"/>
    </location>
</feature>
<dbReference type="InterPro" id="IPR036721">
    <property type="entry name" value="RCK_C_sf"/>
</dbReference>
<dbReference type="Proteomes" id="UP000219215">
    <property type="component" value="Chromosome DPRO"/>
</dbReference>
<dbReference type="KEGG" id="pprf:DPRO_0902"/>
<dbReference type="Gene3D" id="3.30.70.1450">
    <property type="entry name" value="Regulator of K+ conductance, C-terminal domain"/>
    <property type="match status" value="1"/>
</dbReference>
<dbReference type="InterPro" id="IPR006037">
    <property type="entry name" value="RCK_C"/>
</dbReference>
<dbReference type="GO" id="GO:0005886">
    <property type="term" value="C:plasma membrane"/>
    <property type="evidence" value="ECO:0007669"/>
    <property type="project" value="UniProtKB-SubCell"/>
</dbReference>
<proteinExistence type="predicted"/>
<gene>
    <name evidence="5" type="ORF">DPRO_0902</name>
</gene>
<dbReference type="GO" id="GO:0006813">
    <property type="term" value="P:potassium ion transport"/>
    <property type="evidence" value="ECO:0007669"/>
    <property type="project" value="InterPro"/>
</dbReference>
<dbReference type="SUPFAM" id="SSF51735">
    <property type="entry name" value="NAD(P)-binding Rossmann-fold domains"/>
    <property type="match status" value="1"/>
</dbReference>
<dbReference type="Pfam" id="PF07885">
    <property type="entry name" value="Ion_trans_2"/>
    <property type="match status" value="1"/>
</dbReference>
<dbReference type="InterPro" id="IPR013099">
    <property type="entry name" value="K_chnl_dom"/>
</dbReference>
<evidence type="ECO:0000256" key="1">
    <source>
        <dbReference type="ARBA" id="ARBA00004651"/>
    </source>
</evidence>
<comment type="subcellular location">
    <subcellularLocation>
        <location evidence="1">Cell membrane</location>
        <topology evidence="1">Multi-pass membrane protein</topology>
    </subcellularLocation>
</comment>
<feature type="domain" description="RCK C-terminal" evidence="4">
    <location>
        <begin position="258"/>
        <end position="344"/>
    </location>
</feature>
<keyword evidence="6" id="KW-1185">Reference proteome</keyword>
<dbReference type="EMBL" id="LT907975">
    <property type="protein sequence ID" value="SOB57793.1"/>
    <property type="molecule type" value="Genomic_DNA"/>
</dbReference>
<dbReference type="Pfam" id="PF02254">
    <property type="entry name" value="TrkA_N"/>
    <property type="match status" value="1"/>
</dbReference>
<organism evidence="5 6">
    <name type="scientific">Pseudodesulfovibrio profundus</name>
    <dbReference type="NCBI Taxonomy" id="57320"/>
    <lineage>
        <taxon>Bacteria</taxon>
        <taxon>Pseudomonadati</taxon>
        <taxon>Thermodesulfobacteriota</taxon>
        <taxon>Desulfovibrionia</taxon>
        <taxon>Desulfovibrionales</taxon>
        <taxon>Desulfovibrionaceae</taxon>
    </lineage>
</organism>
<keyword evidence="2" id="KW-0472">Membrane</keyword>
<sequence length="344" mass="37890">MIERLHRRMLKLRAKSGSLWSMFLGIGYLLSVFALGIAFYMGYEHWDFASSFYMVVITLSTVGYMEVNELSETGRIFTAFLIMGGVGGFVYIAGAFAQVLIDGRLQIMWGKRKMMKEINKLRGHFIVCGHGRIGSIVVQEIMADGHDVVVIEQDPDLIDKMEQDGILCIEGDATSDEILLTGGLLHAKSLISALTSEAANVYVTLTARQLNPDINIVARAGDKSHISRLELAGADRVVLPHFIGGLRMAQNVLRPTVTNFIELAVRGGIDLQMEELLVSPGSELCELDLIDSKIRPRFNLIIIAIKKGSGEMVFNPGPKEIINANDTLLAVGKKSNLNEIKEIL</sequence>
<evidence type="ECO:0000313" key="5">
    <source>
        <dbReference type="EMBL" id="SOB57793.1"/>
    </source>
</evidence>
<dbReference type="SUPFAM" id="SSF81324">
    <property type="entry name" value="Voltage-gated potassium channels"/>
    <property type="match status" value="1"/>
</dbReference>
<dbReference type="Gene3D" id="1.10.287.70">
    <property type="match status" value="1"/>
</dbReference>
<keyword evidence="2" id="KW-0812">Transmembrane</keyword>
<dbReference type="PANTHER" id="PTHR43833:SF9">
    <property type="entry name" value="POTASSIUM CHANNEL PROTEIN YUGO-RELATED"/>
    <property type="match status" value="1"/>
</dbReference>
<feature type="domain" description="RCK N-terminal" evidence="3">
    <location>
        <begin position="122"/>
        <end position="239"/>
    </location>
</feature>
<keyword evidence="2" id="KW-1133">Transmembrane helix</keyword>
<evidence type="ECO:0000256" key="2">
    <source>
        <dbReference type="SAM" id="Phobius"/>
    </source>
</evidence>
<dbReference type="PANTHER" id="PTHR43833">
    <property type="entry name" value="POTASSIUM CHANNEL PROTEIN 2-RELATED-RELATED"/>
    <property type="match status" value="1"/>
</dbReference>
<dbReference type="GO" id="GO:0008324">
    <property type="term" value="F:monoatomic cation transmembrane transporter activity"/>
    <property type="evidence" value="ECO:0007669"/>
    <property type="project" value="InterPro"/>
</dbReference>
<dbReference type="PROSITE" id="PS51202">
    <property type="entry name" value="RCK_C"/>
    <property type="match status" value="1"/>
</dbReference>
<feature type="transmembrane region" description="Helical" evidence="2">
    <location>
        <begin position="20"/>
        <end position="42"/>
    </location>
</feature>
<dbReference type="Pfam" id="PF02080">
    <property type="entry name" value="TrkA_C"/>
    <property type="match status" value="1"/>
</dbReference>
<dbReference type="Gene3D" id="3.40.50.720">
    <property type="entry name" value="NAD(P)-binding Rossmann-like Domain"/>
    <property type="match status" value="1"/>
</dbReference>
<dbReference type="RefSeq" id="WP_097010986.1">
    <property type="nucleotide sequence ID" value="NZ_LT907975.1"/>
</dbReference>
<accession>A0A2C8F5F8</accession>
<dbReference type="InterPro" id="IPR003148">
    <property type="entry name" value="RCK_N"/>
</dbReference>
<dbReference type="InterPro" id="IPR036291">
    <property type="entry name" value="NAD(P)-bd_dom_sf"/>
</dbReference>
<dbReference type="InterPro" id="IPR050721">
    <property type="entry name" value="Trk_Ktr_HKT_K-transport"/>
</dbReference>
<evidence type="ECO:0000259" key="3">
    <source>
        <dbReference type="PROSITE" id="PS51201"/>
    </source>
</evidence>
<protein>
    <submittedName>
        <fullName evidence="5">TrkA-N domain protein</fullName>
    </submittedName>
</protein>
<dbReference type="AlphaFoldDB" id="A0A2C8F5F8"/>
<dbReference type="PROSITE" id="PS51201">
    <property type="entry name" value="RCK_N"/>
    <property type="match status" value="1"/>
</dbReference>
<evidence type="ECO:0000313" key="6">
    <source>
        <dbReference type="Proteomes" id="UP000219215"/>
    </source>
</evidence>
<feature type="transmembrane region" description="Helical" evidence="2">
    <location>
        <begin position="79"/>
        <end position="101"/>
    </location>
</feature>
<evidence type="ECO:0000259" key="4">
    <source>
        <dbReference type="PROSITE" id="PS51202"/>
    </source>
</evidence>
<name>A0A2C8F5F8_9BACT</name>
<reference evidence="6" key="1">
    <citation type="submission" date="2017-09" db="EMBL/GenBank/DDBJ databases">
        <authorList>
            <person name="Regsiter A."/>
            <person name="William W."/>
        </authorList>
    </citation>
    <scope>NUCLEOTIDE SEQUENCE [LARGE SCALE GENOMIC DNA]</scope>
    <source>
        <strain evidence="6">500-1</strain>
    </source>
</reference>
<dbReference type="OrthoDB" id="9781411at2"/>